<comment type="caution">
    <text evidence="4">The sequence shown here is derived from an EMBL/GenBank/DDBJ whole genome shotgun (WGS) entry which is preliminary data.</text>
</comment>
<dbReference type="GO" id="GO:0030288">
    <property type="term" value="C:outer membrane-bounded periplasmic space"/>
    <property type="evidence" value="ECO:0007669"/>
    <property type="project" value="TreeGrafter"/>
</dbReference>
<dbReference type="PROSITE" id="PS51175">
    <property type="entry name" value="CBM6"/>
    <property type="match status" value="1"/>
</dbReference>
<reference evidence="4 5" key="1">
    <citation type="submission" date="2020-07" db="EMBL/GenBank/DDBJ databases">
        <authorList>
            <person name="Partida-Martinez L."/>
            <person name="Huntemann M."/>
            <person name="Clum A."/>
            <person name="Wang J."/>
            <person name="Palaniappan K."/>
            <person name="Ritter S."/>
            <person name="Chen I.-M."/>
            <person name="Stamatis D."/>
            <person name="Reddy T."/>
            <person name="O'Malley R."/>
            <person name="Daum C."/>
            <person name="Shapiro N."/>
            <person name="Ivanova N."/>
            <person name="Kyrpides N."/>
            <person name="Woyke T."/>
        </authorList>
    </citation>
    <scope>NUCLEOTIDE SEQUENCE [LARGE SCALE GENOMIC DNA]</scope>
    <source>
        <strain evidence="4 5">AT2.17</strain>
    </source>
</reference>
<keyword evidence="5" id="KW-1185">Reference proteome</keyword>
<dbReference type="GO" id="GO:0008253">
    <property type="term" value="F:5'-nucleotidase activity"/>
    <property type="evidence" value="ECO:0007669"/>
    <property type="project" value="TreeGrafter"/>
</dbReference>
<evidence type="ECO:0000313" key="5">
    <source>
        <dbReference type="Proteomes" id="UP000549911"/>
    </source>
</evidence>
<feature type="compositionally biased region" description="Pro residues" evidence="1">
    <location>
        <begin position="682"/>
        <end position="698"/>
    </location>
</feature>
<dbReference type="GO" id="GO:0008768">
    <property type="term" value="F:UDP-sugar diphosphatase activity"/>
    <property type="evidence" value="ECO:0007669"/>
    <property type="project" value="TreeGrafter"/>
</dbReference>
<accession>A0A7Y9KT15</accession>
<dbReference type="GO" id="GO:0030246">
    <property type="term" value="F:carbohydrate binding"/>
    <property type="evidence" value="ECO:0007669"/>
    <property type="project" value="InterPro"/>
</dbReference>
<dbReference type="RefSeq" id="WP_179618925.1">
    <property type="nucleotide sequence ID" value="NZ_JACCBW010000001.1"/>
</dbReference>
<dbReference type="InterPro" id="IPR008334">
    <property type="entry name" value="5'-Nucleotdase_C"/>
</dbReference>
<dbReference type="InterPro" id="IPR008979">
    <property type="entry name" value="Galactose-bd-like_sf"/>
</dbReference>
<evidence type="ECO:0000313" key="4">
    <source>
        <dbReference type="EMBL" id="NYE36388.1"/>
    </source>
</evidence>
<dbReference type="Gene3D" id="3.90.780.10">
    <property type="entry name" value="5'-Nucleotidase, C-terminal domain"/>
    <property type="match status" value="1"/>
</dbReference>
<feature type="region of interest" description="Disordered" evidence="1">
    <location>
        <begin position="679"/>
        <end position="698"/>
    </location>
</feature>
<dbReference type="InterPro" id="IPR010496">
    <property type="entry name" value="AL/BT2_dom"/>
</dbReference>
<dbReference type="Pfam" id="PF06439">
    <property type="entry name" value="3keto-disac_hyd"/>
    <property type="match status" value="1"/>
</dbReference>
<dbReference type="EMBL" id="JACCBW010000001">
    <property type="protein sequence ID" value="NYE36388.1"/>
    <property type="molecule type" value="Genomic_DNA"/>
</dbReference>
<dbReference type="Gene3D" id="2.60.120.560">
    <property type="entry name" value="Exo-inulinase, domain 1"/>
    <property type="match status" value="1"/>
</dbReference>
<dbReference type="SUPFAM" id="SSF55816">
    <property type="entry name" value="5'-nucleotidase (syn. UDP-sugar hydrolase), C-terminal domain"/>
    <property type="match status" value="1"/>
</dbReference>
<dbReference type="AlphaFoldDB" id="A0A7Y9KT15"/>
<dbReference type="InterPro" id="IPR006179">
    <property type="entry name" value="5_nucleotidase/apyrase"/>
</dbReference>
<evidence type="ECO:0000259" key="3">
    <source>
        <dbReference type="PROSITE" id="PS51175"/>
    </source>
</evidence>
<feature type="chain" id="PRO_5031324644" description="CBM6 domain-containing protein" evidence="2">
    <location>
        <begin position="37"/>
        <end position="806"/>
    </location>
</feature>
<reference evidence="4 5" key="2">
    <citation type="submission" date="2020-08" db="EMBL/GenBank/DDBJ databases">
        <title>The Agave Microbiome: Exploring the role of microbial communities in plant adaptations to desert environments.</title>
        <authorList>
            <person name="Partida-Martinez L.P."/>
        </authorList>
    </citation>
    <scope>NUCLEOTIDE SEQUENCE [LARGE SCALE GENOMIC DNA]</scope>
    <source>
        <strain evidence="4 5">AT2.17</strain>
    </source>
</reference>
<dbReference type="InterPro" id="IPR005084">
    <property type="entry name" value="CBM6"/>
</dbReference>
<dbReference type="Proteomes" id="UP000549911">
    <property type="component" value="Unassembled WGS sequence"/>
</dbReference>
<name>A0A7Y9KT15_9ACTN</name>
<dbReference type="InterPro" id="IPR036907">
    <property type="entry name" value="5'-Nucleotdase_C_sf"/>
</dbReference>
<feature type="domain" description="CBM6" evidence="3">
    <location>
        <begin position="44"/>
        <end position="175"/>
    </location>
</feature>
<dbReference type="PANTHER" id="PTHR11575:SF24">
    <property type="entry name" value="5'-NUCLEOTIDASE"/>
    <property type="match status" value="1"/>
</dbReference>
<evidence type="ECO:0000256" key="2">
    <source>
        <dbReference type="SAM" id="SignalP"/>
    </source>
</evidence>
<dbReference type="SUPFAM" id="SSF49785">
    <property type="entry name" value="Galactose-binding domain-like"/>
    <property type="match status" value="1"/>
</dbReference>
<dbReference type="PANTHER" id="PTHR11575">
    <property type="entry name" value="5'-NUCLEOTIDASE-RELATED"/>
    <property type="match status" value="1"/>
</dbReference>
<feature type="signal peptide" evidence="2">
    <location>
        <begin position="1"/>
        <end position="36"/>
    </location>
</feature>
<protein>
    <recommendedName>
        <fullName evidence="3">CBM6 domain-containing protein</fullName>
    </recommendedName>
</protein>
<evidence type="ECO:0000256" key="1">
    <source>
        <dbReference type="SAM" id="MobiDB-lite"/>
    </source>
</evidence>
<sequence>MSLPLTHRLRRLATAVTALAVAGVGALAAVPAPAGAAVGDEQVAWLEVEDGAISGGPALNSGDHGNFSGTGSYTFRETGMTSAMTFQAPAAGTYPVWIRYAAGPLSAEENVTRAMGLLTNGGSRQSVSYPLTGSWESWAWAPATVTLQQGTNTLTVQCDRAVEMCRLNFDAIQVGGTAPDTCAPTPVAPGATRLFDGTFASFDQWRKAGAGGFGHQTDCTIRGFRGRGATWTTAEQTGPYTLGVDWRRADAKAASSVYVASSTNTSADPTGGYQVRIGASDTGAITYGGTTQPADATAVAAAVDPVGSWNHFDVQLTPRRIRVLLNGVAVNVVDRTAATAGHIGLENRAVTADVTDQVSFRDIQVTPTVVLGELAGPARRATGAGGGQGAESTLAHLVADSQRWATRGAAGGTARIALVSPTSLQADLVPSGGDVTYAQAAAAVADEPLVNRRLTGAQLKAVLEQQWQRTADDAVATPAFRRLGASTGFTWTEDATRPEGDRVTGMWLDGVAILPTGTYSVTASRSLADGGDNFRAFDVGVERLPDASTRSAFAAYLADVSAGGAVALPATQRAVDVHVPGGTTTYPAGTTYAVDLRSWSYSHPTDPVDTVVDVSIGGRPAGSFAVTESGDDDDPYDQRGAVAVRAVVPVGLPTAPTTVTIVGRTTGTTVRLPIDVVAAPTTPTPDPTPDPTPAPTPTPVPVVAPSPSALKATARIGVKVRPGRIVARRTRATLVVTVRSSGATPTGTVTAQVGRRTVQGTVRRGKAVLTLPKLPRPRATRVTVTYSGDAGTLSTSRTLQVRAVAP</sequence>
<keyword evidence="2" id="KW-0732">Signal</keyword>
<dbReference type="Gene3D" id="2.60.120.260">
    <property type="entry name" value="Galactose-binding domain-like"/>
    <property type="match status" value="1"/>
</dbReference>
<dbReference type="GO" id="GO:0009166">
    <property type="term" value="P:nucleotide catabolic process"/>
    <property type="evidence" value="ECO:0007669"/>
    <property type="project" value="InterPro"/>
</dbReference>
<proteinExistence type="predicted"/>
<dbReference type="Pfam" id="PF02872">
    <property type="entry name" value="5_nucleotid_C"/>
    <property type="match status" value="1"/>
</dbReference>
<gene>
    <name evidence="4" type="ORF">F4692_001492</name>
</gene>
<organism evidence="4 5">
    <name type="scientific">Nocardioides cavernae</name>
    <dbReference type="NCBI Taxonomy" id="1921566"/>
    <lineage>
        <taxon>Bacteria</taxon>
        <taxon>Bacillati</taxon>
        <taxon>Actinomycetota</taxon>
        <taxon>Actinomycetes</taxon>
        <taxon>Propionibacteriales</taxon>
        <taxon>Nocardioidaceae</taxon>
        <taxon>Nocardioides</taxon>
    </lineage>
</organism>